<dbReference type="AlphaFoldDB" id="A0A233RAG0"/>
<protein>
    <submittedName>
        <fullName evidence="2">Phosphonate metabolism protein PhnP</fullName>
    </submittedName>
</protein>
<dbReference type="InterPro" id="IPR035682">
    <property type="entry name" value="PhnP_MBL"/>
</dbReference>
<dbReference type="PANTHER" id="PTHR42663:SF6">
    <property type="entry name" value="HYDROLASE C777.06C-RELATED"/>
    <property type="match status" value="1"/>
</dbReference>
<comment type="caution">
    <text evidence="2">The sequence shown here is derived from an EMBL/GenBank/DDBJ whole genome shotgun (WGS) entry which is preliminary data.</text>
</comment>
<dbReference type="Gene3D" id="3.60.15.10">
    <property type="entry name" value="Ribonuclease Z/Hydroxyacylglutathione hydrolase-like"/>
    <property type="match status" value="1"/>
</dbReference>
<name>A0A233RAG0_9GAMM</name>
<dbReference type="CDD" id="cd07736">
    <property type="entry name" value="PhnP-like_MBL-fold"/>
    <property type="match status" value="1"/>
</dbReference>
<feature type="domain" description="Metallo-beta-lactamase" evidence="1">
    <location>
        <begin position="47"/>
        <end position="221"/>
    </location>
</feature>
<dbReference type="GO" id="GO:0008081">
    <property type="term" value="F:phosphoric diester hydrolase activity"/>
    <property type="evidence" value="ECO:0007669"/>
    <property type="project" value="InterPro"/>
</dbReference>
<dbReference type="InterPro" id="IPR036866">
    <property type="entry name" value="RibonucZ/Hydroxyglut_hydro"/>
</dbReference>
<gene>
    <name evidence="2" type="primary">phnP</name>
    <name evidence="2" type="ORF">B6S08_17735</name>
</gene>
<dbReference type="EMBL" id="NBIM01000012">
    <property type="protein sequence ID" value="OXY80379.1"/>
    <property type="molecule type" value="Genomic_DNA"/>
</dbReference>
<sequence>MRLTLLGTGAAGGMPLYGCDCVDCRQAQADPGLGRMPCSALLEWGEHRLLLDAGLPDLHRRFAPGSFDGMLLTHFHVDHVQGLFHLRWGPAVPIPVWCPPDPDGCADLLEHSGCLDFRPVMTHGHTWQLHGLSITPLDMVHSRPTLGYLFEYHGRRLAYLTDTKGLPAHTLRLLQGLPSLEVLVIDCSFPPGSAGRNHNSLNEVLELHAGLRPRSTVLTHIGHDLHGWLQRHTLPPGVRAGWDGLSLELCEALA</sequence>
<dbReference type="SUPFAM" id="SSF56281">
    <property type="entry name" value="Metallo-hydrolase/oxidoreductase"/>
    <property type="match status" value="1"/>
</dbReference>
<dbReference type="NCBIfam" id="TIGR03307">
    <property type="entry name" value="PhnP"/>
    <property type="match status" value="1"/>
</dbReference>
<reference evidence="2 3" key="1">
    <citation type="submission" date="2017-08" db="EMBL/GenBank/DDBJ databases">
        <title>A Genome Sequence of Oceanimonas doudoroffii ATCC 27123T.</title>
        <authorList>
            <person name="Brennan M.A."/>
            <person name="Maclea K.S."/>
            <person name="Mcclelland W.D."/>
            <person name="Trachtenberg A.M."/>
        </authorList>
    </citation>
    <scope>NUCLEOTIDE SEQUENCE [LARGE SCALE GENOMIC DNA]</scope>
    <source>
        <strain evidence="2 3">ATCC 27123</strain>
    </source>
</reference>
<dbReference type="Pfam" id="PF12706">
    <property type="entry name" value="Lactamase_B_2"/>
    <property type="match status" value="1"/>
</dbReference>
<dbReference type="PANTHER" id="PTHR42663">
    <property type="entry name" value="HYDROLASE C777.06C-RELATED-RELATED"/>
    <property type="match status" value="1"/>
</dbReference>
<keyword evidence="3" id="KW-1185">Reference proteome</keyword>
<proteinExistence type="predicted"/>
<evidence type="ECO:0000313" key="2">
    <source>
        <dbReference type="EMBL" id="OXY80379.1"/>
    </source>
</evidence>
<dbReference type="Proteomes" id="UP000242757">
    <property type="component" value="Unassembled WGS sequence"/>
</dbReference>
<dbReference type="OrthoDB" id="9803916at2"/>
<dbReference type="InterPro" id="IPR017693">
    <property type="entry name" value="Phosphonate_metab_PhnP"/>
</dbReference>
<dbReference type="InterPro" id="IPR001279">
    <property type="entry name" value="Metallo-B-lactamas"/>
</dbReference>
<evidence type="ECO:0000259" key="1">
    <source>
        <dbReference type="Pfam" id="PF12706"/>
    </source>
</evidence>
<dbReference type="RefSeq" id="WP_094202142.1">
    <property type="nucleotide sequence ID" value="NZ_NBIM01000012.1"/>
</dbReference>
<dbReference type="GO" id="GO:0019700">
    <property type="term" value="P:organic phosphonate catabolic process"/>
    <property type="evidence" value="ECO:0007669"/>
    <property type="project" value="InterPro"/>
</dbReference>
<accession>A0A233RAG0</accession>
<evidence type="ECO:0000313" key="3">
    <source>
        <dbReference type="Proteomes" id="UP000242757"/>
    </source>
</evidence>
<organism evidence="2 3">
    <name type="scientific">Oceanimonas doudoroffii</name>
    <dbReference type="NCBI Taxonomy" id="84158"/>
    <lineage>
        <taxon>Bacteria</taxon>
        <taxon>Pseudomonadati</taxon>
        <taxon>Pseudomonadota</taxon>
        <taxon>Gammaproteobacteria</taxon>
        <taxon>Aeromonadales</taxon>
        <taxon>Aeromonadaceae</taxon>
        <taxon>Oceanimonas</taxon>
    </lineage>
</organism>